<comment type="caution">
    <text evidence="1">The sequence shown here is derived from an EMBL/GenBank/DDBJ whole genome shotgun (WGS) entry which is preliminary data.</text>
</comment>
<evidence type="ECO:0000313" key="1">
    <source>
        <dbReference type="EMBL" id="GHI63256.1"/>
    </source>
</evidence>
<name>A0ABQ3S556_9ACTN</name>
<accession>A0ABQ3S556</accession>
<keyword evidence="2" id="KW-1185">Reference proteome</keyword>
<dbReference type="RefSeq" id="WP_189921736.1">
    <property type="nucleotide sequence ID" value="NZ_BMSI01000005.1"/>
</dbReference>
<proteinExistence type="predicted"/>
<dbReference type="GeneID" id="91472743"/>
<sequence length="63" mass="7035">MDLTTLVLVVLGFLLPSVVELLRSVAARNHAAAQRIRARGEAEVVRARLGRRRSEERGRGRND</sequence>
<gene>
    <name evidence="1" type="ORF">Saso_49060</name>
</gene>
<dbReference type="EMBL" id="BNEB01000005">
    <property type="protein sequence ID" value="GHI63256.1"/>
    <property type="molecule type" value="Genomic_DNA"/>
</dbReference>
<dbReference type="Proteomes" id="UP000649259">
    <property type="component" value="Unassembled WGS sequence"/>
</dbReference>
<evidence type="ECO:0000313" key="2">
    <source>
        <dbReference type="Proteomes" id="UP000649259"/>
    </source>
</evidence>
<protein>
    <submittedName>
        <fullName evidence="1">Uncharacterized protein</fullName>
    </submittedName>
</protein>
<organism evidence="1 2">
    <name type="scientific">Streptomyces asoensis</name>
    <dbReference type="NCBI Taxonomy" id="249586"/>
    <lineage>
        <taxon>Bacteria</taxon>
        <taxon>Bacillati</taxon>
        <taxon>Actinomycetota</taxon>
        <taxon>Actinomycetes</taxon>
        <taxon>Kitasatosporales</taxon>
        <taxon>Streptomycetaceae</taxon>
        <taxon>Streptomyces</taxon>
    </lineage>
</organism>
<reference evidence="2" key="1">
    <citation type="submission" date="2023-07" db="EMBL/GenBank/DDBJ databases">
        <title>Whole genome shotgun sequence of Streptomyces cacaoi subsp. asoensis NBRC 13813.</title>
        <authorList>
            <person name="Komaki H."/>
            <person name="Tamura T."/>
        </authorList>
    </citation>
    <scope>NUCLEOTIDE SEQUENCE [LARGE SCALE GENOMIC DNA]</scope>
    <source>
        <strain evidence="2">NBRC 13813</strain>
    </source>
</reference>